<evidence type="ECO:0000313" key="2">
    <source>
        <dbReference type="EMBL" id="NFV81425.1"/>
    </source>
</evidence>
<evidence type="ECO:0000313" key="3">
    <source>
        <dbReference type="Proteomes" id="UP000480684"/>
    </source>
</evidence>
<organism evidence="2 3">
    <name type="scientific">Magnetospirillum aberrantis SpK</name>
    <dbReference type="NCBI Taxonomy" id="908842"/>
    <lineage>
        <taxon>Bacteria</taxon>
        <taxon>Pseudomonadati</taxon>
        <taxon>Pseudomonadota</taxon>
        <taxon>Alphaproteobacteria</taxon>
        <taxon>Rhodospirillales</taxon>
        <taxon>Rhodospirillaceae</taxon>
        <taxon>Magnetospirillum</taxon>
    </lineage>
</organism>
<gene>
    <name evidence="2" type="ORF">G4223_15025</name>
</gene>
<accession>A0A7C9QVB9</accession>
<feature type="compositionally biased region" description="Basic residues" evidence="1">
    <location>
        <begin position="9"/>
        <end position="22"/>
    </location>
</feature>
<reference evidence="2 3" key="1">
    <citation type="submission" date="2020-02" db="EMBL/GenBank/DDBJ databases">
        <authorList>
            <person name="Dziuba M."/>
            <person name="Kuznetsov B."/>
            <person name="Mardanov A."/>
            <person name="Ravin N."/>
            <person name="Grouzdev D."/>
        </authorList>
    </citation>
    <scope>NUCLEOTIDE SEQUENCE [LARGE SCALE GENOMIC DNA]</scope>
    <source>
        <strain evidence="2 3">SpK</strain>
    </source>
</reference>
<dbReference type="Proteomes" id="UP000480684">
    <property type="component" value="Unassembled WGS sequence"/>
</dbReference>
<sequence>MPSTIVGKQNRRTSHRVSRRSAQRTSTRSSGDAPERVEFGFVPVQDLEEADLTRLCDADTIEMF</sequence>
<dbReference type="RefSeq" id="WP_163681475.1">
    <property type="nucleotide sequence ID" value="NZ_JAAIYP010000040.1"/>
</dbReference>
<feature type="region of interest" description="Disordered" evidence="1">
    <location>
        <begin position="1"/>
        <end position="35"/>
    </location>
</feature>
<name>A0A7C9QVB9_9PROT</name>
<dbReference type="EMBL" id="JAAIYP010000040">
    <property type="protein sequence ID" value="NFV81425.1"/>
    <property type="molecule type" value="Genomic_DNA"/>
</dbReference>
<proteinExistence type="predicted"/>
<protein>
    <submittedName>
        <fullName evidence="2">Uncharacterized protein</fullName>
    </submittedName>
</protein>
<dbReference type="AlphaFoldDB" id="A0A7C9QVB9"/>
<comment type="caution">
    <text evidence="2">The sequence shown here is derived from an EMBL/GenBank/DDBJ whole genome shotgun (WGS) entry which is preliminary data.</text>
</comment>
<keyword evidence="3" id="KW-1185">Reference proteome</keyword>
<evidence type="ECO:0000256" key="1">
    <source>
        <dbReference type="SAM" id="MobiDB-lite"/>
    </source>
</evidence>